<comment type="cofactor">
    <cofactor evidence="2 9">
        <name>Mg(2+)</name>
        <dbReference type="ChEBI" id="CHEBI:18420"/>
    </cofactor>
</comment>
<evidence type="ECO:0000256" key="4">
    <source>
        <dbReference type="ARBA" id="ARBA00012458"/>
    </source>
</evidence>
<dbReference type="PANTHER" id="PTHR20941">
    <property type="entry name" value="FOLATE SYNTHESIS PROTEINS"/>
    <property type="match status" value="1"/>
</dbReference>
<dbReference type="Gene3D" id="3.20.20.20">
    <property type="entry name" value="Dihydropteroate synthase-like"/>
    <property type="match status" value="1"/>
</dbReference>
<comment type="pathway">
    <text evidence="3 9">Cofactor biosynthesis; tetrahydrofolate biosynthesis; 7,8-dihydrofolate from 2-amino-4-hydroxy-6-hydroxymethyl-7,8-dihydropteridine diphosphate and 4-aminobenzoate: step 1/2.</text>
</comment>
<dbReference type="InterPro" id="IPR006390">
    <property type="entry name" value="DHP_synth_dom"/>
</dbReference>
<dbReference type="EMBL" id="FPAZ01000020">
    <property type="protein sequence ID" value="SFT96988.1"/>
    <property type="molecule type" value="Genomic_DNA"/>
</dbReference>
<proteinExistence type="inferred from homology"/>
<dbReference type="Proteomes" id="UP000183805">
    <property type="component" value="Unassembled WGS sequence"/>
</dbReference>
<accession>A0ABY1GW11</accession>
<dbReference type="PANTHER" id="PTHR20941:SF1">
    <property type="entry name" value="FOLIC ACID SYNTHESIS PROTEIN FOL1"/>
    <property type="match status" value="1"/>
</dbReference>
<organism evidence="11 12">
    <name type="scientific">Pseudoalteromonas lipolytica</name>
    <dbReference type="NCBI Taxonomy" id="570156"/>
    <lineage>
        <taxon>Bacteria</taxon>
        <taxon>Pseudomonadati</taxon>
        <taxon>Pseudomonadota</taxon>
        <taxon>Gammaproteobacteria</taxon>
        <taxon>Alteromonadales</taxon>
        <taxon>Pseudoalteromonadaceae</taxon>
        <taxon>Pseudoalteromonas</taxon>
    </lineage>
</organism>
<evidence type="ECO:0000256" key="5">
    <source>
        <dbReference type="ARBA" id="ARBA00022679"/>
    </source>
</evidence>
<feature type="domain" description="Pterin-binding" evidence="10">
    <location>
        <begin position="17"/>
        <end position="270"/>
    </location>
</feature>
<dbReference type="Pfam" id="PF00809">
    <property type="entry name" value="Pterin_bind"/>
    <property type="match status" value="1"/>
</dbReference>
<reference evidence="11 12" key="1">
    <citation type="submission" date="2016-10" db="EMBL/GenBank/DDBJ databases">
        <authorList>
            <person name="Varghese N."/>
            <person name="Submissions S."/>
        </authorList>
    </citation>
    <scope>NUCLEOTIDE SEQUENCE [LARGE SCALE GENOMIC DNA]</scope>
    <source>
        <strain evidence="11 12">CGMCC 1.8499</strain>
    </source>
</reference>
<dbReference type="NCBIfam" id="TIGR01496">
    <property type="entry name" value="DHPS"/>
    <property type="match status" value="1"/>
</dbReference>
<evidence type="ECO:0000256" key="1">
    <source>
        <dbReference type="ARBA" id="ARBA00000012"/>
    </source>
</evidence>
<keyword evidence="6 9" id="KW-0479">Metal-binding</keyword>
<dbReference type="PROSITE" id="PS00792">
    <property type="entry name" value="DHPS_1"/>
    <property type="match status" value="1"/>
</dbReference>
<evidence type="ECO:0000256" key="7">
    <source>
        <dbReference type="ARBA" id="ARBA00022842"/>
    </source>
</evidence>
<keyword evidence="8 9" id="KW-0289">Folate biosynthesis</keyword>
<gene>
    <name evidence="11" type="ORF">SAMN04487854_12053</name>
</gene>
<evidence type="ECO:0000256" key="6">
    <source>
        <dbReference type="ARBA" id="ARBA00022723"/>
    </source>
</evidence>
<dbReference type="InterPro" id="IPR011005">
    <property type="entry name" value="Dihydropteroate_synth-like_sf"/>
</dbReference>
<dbReference type="RefSeq" id="WP_074989699.1">
    <property type="nucleotide sequence ID" value="NZ_FPAZ01000020.1"/>
</dbReference>
<dbReference type="CDD" id="cd00739">
    <property type="entry name" value="DHPS"/>
    <property type="match status" value="1"/>
</dbReference>
<name>A0ABY1GW11_9GAMM</name>
<sequence length="282" mass="30691">MTTVSLPRGRTLHLDSPVVMGILNVTPDSFSDGGNYCQLDSAVKQAHTLLEQGAKIIDIGGESTRPGAPDVSLEDELDRVIPLVKALRKTSDCIISIDTSKSEVMRQAILAGADIINDVRALQEPGAIEVLSAYPDVAICLMHMQGQPRTMQSNPQYEDLFADINDFFSERIAACEQAGIQQQRIILDPGFGFGKTLAHNYEILDRFDEFNQFNLPVLAGLSRKSMIGNLLNKSTDERLAGSLAGALIAAQNGAKIIRVHDVSETLDVLTVWQACKKGIINE</sequence>
<evidence type="ECO:0000256" key="9">
    <source>
        <dbReference type="RuleBase" id="RU361205"/>
    </source>
</evidence>
<keyword evidence="7 9" id="KW-0460">Magnesium</keyword>
<comment type="function">
    <text evidence="9">Catalyzes the condensation of para-aminobenzoate (pABA) with 6-hydroxymethyl-7,8-dihydropterin diphosphate (DHPt-PP) to form 7,8-dihydropteroate (H2Pte), the immediate precursor of folate derivatives.</text>
</comment>
<dbReference type="EC" id="2.5.1.15" evidence="4 9"/>
<comment type="similarity">
    <text evidence="9">Belongs to the DHPS family.</text>
</comment>
<evidence type="ECO:0000256" key="3">
    <source>
        <dbReference type="ARBA" id="ARBA00004763"/>
    </source>
</evidence>
<evidence type="ECO:0000259" key="10">
    <source>
        <dbReference type="PROSITE" id="PS50972"/>
    </source>
</evidence>
<dbReference type="InterPro" id="IPR045031">
    <property type="entry name" value="DHP_synth-like"/>
</dbReference>
<keyword evidence="5 9" id="KW-0808">Transferase</keyword>
<dbReference type="SUPFAM" id="SSF51717">
    <property type="entry name" value="Dihydropteroate synthetase-like"/>
    <property type="match status" value="1"/>
</dbReference>
<protein>
    <recommendedName>
        <fullName evidence="4 9">Dihydropteroate synthase</fullName>
        <shortName evidence="9">DHPS</shortName>
        <ecNumber evidence="4 9">2.5.1.15</ecNumber>
    </recommendedName>
    <alternativeName>
        <fullName evidence="9">Dihydropteroate pyrophosphorylase</fullName>
    </alternativeName>
</protein>
<evidence type="ECO:0000313" key="11">
    <source>
        <dbReference type="EMBL" id="SFT96988.1"/>
    </source>
</evidence>
<evidence type="ECO:0000256" key="2">
    <source>
        <dbReference type="ARBA" id="ARBA00001946"/>
    </source>
</evidence>
<dbReference type="InterPro" id="IPR000489">
    <property type="entry name" value="Pterin-binding_dom"/>
</dbReference>
<evidence type="ECO:0000256" key="8">
    <source>
        <dbReference type="ARBA" id="ARBA00022909"/>
    </source>
</evidence>
<dbReference type="PROSITE" id="PS50972">
    <property type="entry name" value="PTERIN_BINDING"/>
    <property type="match status" value="1"/>
</dbReference>
<comment type="catalytic activity">
    <reaction evidence="1">
        <text>(7,8-dihydropterin-6-yl)methyl diphosphate + 4-aminobenzoate = 7,8-dihydropteroate + diphosphate</text>
        <dbReference type="Rhea" id="RHEA:19949"/>
        <dbReference type="ChEBI" id="CHEBI:17836"/>
        <dbReference type="ChEBI" id="CHEBI:17839"/>
        <dbReference type="ChEBI" id="CHEBI:33019"/>
        <dbReference type="ChEBI" id="CHEBI:72950"/>
        <dbReference type="EC" id="2.5.1.15"/>
    </reaction>
</comment>
<keyword evidence="12" id="KW-1185">Reference proteome</keyword>
<dbReference type="PROSITE" id="PS00793">
    <property type="entry name" value="DHPS_2"/>
    <property type="match status" value="1"/>
</dbReference>
<evidence type="ECO:0000313" key="12">
    <source>
        <dbReference type="Proteomes" id="UP000183805"/>
    </source>
</evidence>
<comment type="caution">
    <text evidence="11">The sequence shown here is derived from an EMBL/GenBank/DDBJ whole genome shotgun (WGS) entry which is preliminary data.</text>
</comment>